<protein>
    <submittedName>
        <fullName evidence="2">Ion channel POLLUX-like 2</fullName>
    </submittedName>
</protein>
<comment type="caution">
    <text evidence="2">The sequence shown here is derived from an EMBL/GenBank/DDBJ whole genome shotgun (WGS) entry which is preliminary data.</text>
</comment>
<reference evidence="2 3" key="1">
    <citation type="submission" date="2019-09" db="EMBL/GenBank/DDBJ databases">
        <authorList>
            <person name="Ou C."/>
        </authorList>
    </citation>
    <scope>NUCLEOTIDE SEQUENCE [LARGE SCALE GENOMIC DNA]</scope>
    <source>
        <strain evidence="2">S2</strain>
        <tissue evidence="2">Leaf</tissue>
    </source>
</reference>
<reference evidence="2 3" key="3">
    <citation type="submission" date="2019-11" db="EMBL/GenBank/DDBJ databases">
        <title>A de novo genome assembly of a pear dwarfing rootstock.</title>
        <authorList>
            <person name="Wang F."/>
            <person name="Wang J."/>
            <person name="Li S."/>
            <person name="Zhang Y."/>
            <person name="Fang M."/>
            <person name="Ma L."/>
            <person name="Zhao Y."/>
            <person name="Jiang S."/>
        </authorList>
    </citation>
    <scope>NUCLEOTIDE SEQUENCE [LARGE SCALE GENOMIC DNA]</scope>
    <source>
        <strain evidence="2">S2</strain>
        <tissue evidence="2">Leaf</tissue>
    </source>
</reference>
<dbReference type="EMBL" id="SMOL01000004">
    <property type="protein sequence ID" value="KAB2635811.1"/>
    <property type="molecule type" value="Genomic_DNA"/>
</dbReference>
<gene>
    <name evidence="2" type="ORF">D8674_026345</name>
</gene>
<sequence>MSKFPHETKGFNTKFHGWYNMEPSPLLGLRKANPTSSFSSVDSEMLLKSIDQVREDSTMRRAPPTCDLNGEANEALYHASKQKTKADTFGERITFLNFELFQKRWGHIESYERSQEGEAEIEEECNKGFEDSH</sequence>
<feature type="compositionally biased region" description="Basic and acidic residues" evidence="1">
    <location>
        <begin position="124"/>
        <end position="133"/>
    </location>
</feature>
<dbReference type="AlphaFoldDB" id="A0A5N5IB48"/>
<accession>A0A5N5IB48</accession>
<reference evidence="3" key="2">
    <citation type="submission" date="2019-10" db="EMBL/GenBank/DDBJ databases">
        <title>A de novo genome assembly of a pear dwarfing rootstock.</title>
        <authorList>
            <person name="Wang F."/>
            <person name="Wang J."/>
            <person name="Li S."/>
            <person name="Zhang Y."/>
            <person name="Fang M."/>
            <person name="Ma L."/>
            <person name="Zhao Y."/>
            <person name="Jiang S."/>
        </authorList>
    </citation>
    <scope>NUCLEOTIDE SEQUENCE [LARGE SCALE GENOMIC DNA]</scope>
</reference>
<keyword evidence="3" id="KW-1185">Reference proteome</keyword>
<dbReference type="Proteomes" id="UP000327157">
    <property type="component" value="Chromosome 5"/>
</dbReference>
<proteinExistence type="predicted"/>
<evidence type="ECO:0000313" key="3">
    <source>
        <dbReference type="Proteomes" id="UP000327157"/>
    </source>
</evidence>
<name>A0A5N5IB48_9ROSA</name>
<evidence type="ECO:0000256" key="1">
    <source>
        <dbReference type="SAM" id="MobiDB-lite"/>
    </source>
</evidence>
<organism evidence="2 3">
    <name type="scientific">Pyrus ussuriensis x Pyrus communis</name>
    <dbReference type="NCBI Taxonomy" id="2448454"/>
    <lineage>
        <taxon>Eukaryota</taxon>
        <taxon>Viridiplantae</taxon>
        <taxon>Streptophyta</taxon>
        <taxon>Embryophyta</taxon>
        <taxon>Tracheophyta</taxon>
        <taxon>Spermatophyta</taxon>
        <taxon>Magnoliopsida</taxon>
        <taxon>eudicotyledons</taxon>
        <taxon>Gunneridae</taxon>
        <taxon>Pentapetalae</taxon>
        <taxon>rosids</taxon>
        <taxon>fabids</taxon>
        <taxon>Rosales</taxon>
        <taxon>Rosaceae</taxon>
        <taxon>Amygdaloideae</taxon>
        <taxon>Maleae</taxon>
        <taxon>Pyrus</taxon>
    </lineage>
</organism>
<evidence type="ECO:0000313" key="2">
    <source>
        <dbReference type="EMBL" id="KAB2635811.1"/>
    </source>
</evidence>
<feature type="region of interest" description="Disordered" evidence="1">
    <location>
        <begin position="112"/>
        <end position="133"/>
    </location>
</feature>